<proteinExistence type="predicted"/>
<name>A0A0A9DAD3_ARUDO</name>
<protein>
    <submittedName>
        <fullName evidence="1">Uncharacterized protein</fullName>
    </submittedName>
</protein>
<dbReference type="AlphaFoldDB" id="A0A0A9DAD3"/>
<reference evidence="1" key="2">
    <citation type="journal article" date="2015" name="Data Brief">
        <title>Shoot transcriptome of the giant reed, Arundo donax.</title>
        <authorList>
            <person name="Barrero R.A."/>
            <person name="Guerrero F.D."/>
            <person name="Moolhuijzen P."/>
            <person name="Goolsby J.A."/>
            <person name="Tidwell J."/>
            <person name="Bellgard S.E."/>
            <person name="Bellgard M.I."/>
        </authorList>
    </citation>
    <scope>NUCLEOTIDE SEQUENCE</scope>
    <source>
        <tissue evidence="1">Shoot tissue taken approximately 20 cm above the soil surface</tissue>
    </source>
</reference>
<reference evidence="1" key="1">
    <citation type="submission" date="2014-09" db="EMBL/GenBank/DDBJ databases">
        <authorList>
            <person name="Magalhaes I.L.F."/>
            <person name="Oliveira U."/>
            <person name="Santos F.R."/>
            <person name="Vidigal T.H.D.A."/>
            <person name="Brescovit A.D."/>
            <person name="Santos A.J."/>
        </authorList>
    </citation>
    <scope>NUCLEOTIDE SEQUENCE</scope>
    <source>
        <tissue evidence="1">Shoot tissue taken approximately 20 cm above the soil surface</tissue>
    </source>
</reference>
<sequence>MFQQRKCGIPWYRMAILTGKISVLVPVCLCLQGRSSVQLSQPQLG</sequence>
<organism evidence="1">
    <name type="scientific">Arundo donax</name>
    <name type="common">Giant reed</name>
    <name type="synonym">Donax arundinaceus</name>
    <dbReference type="NCBI Taxonomy" id="35708"/>
    <lineage>
        <taxon>Eukaryota</taxon>
        <taxon>Viridiplantae</taxon>
        <taxon>Streptophyta</taxon>
        <taxon>Embryophyta</taxon>
        <taxon>Tracheophyta</taxon>
        <taxon>Spermatophyta</taxon>
        <taxon>Magnoliopsida</taxon>
        <taxon>Liliopsida</taxon>
        <taxon>Poales</taxon>
        <taxon>Poaceae</taxon>
        <taxon>PACMAD clade</taxon>
        <taxon>Arundinoideae</taxon>
        <taxon>Arundineae</taxon>
        <taxon>Arundo</taxon>
    </lineage>
</organism>
<accession>A0A0A9DAD3</accession>
<evidence type="ECO:0000313" key="1">
    <source>
        <dbReference type="EMBL" id="JAD83623.1"/>
    </source>
</evidence>
<dbReference type="EMBL" id="GBRH01214272">
    <property type="protein sequence ID" value="JAD83623.1"/>
    <property type="molecule type" value="Transcribed_RNA"/>
</dbReference>